<sequence length="281" mass="32721">LQKGESKYLFESPTKPVTFITSLQQDIVDDNLASTLEFIEIIHKENVANEIRQRNRKKKLQCEAISQEIPSNSQNIAPTISYKQKKEQGLIYEISADHDFIFLEYATEILLTLGQEKLSIFQNITHLYEKACDAEYDSIKINQVEILCWSNFIIVLDKSLDELMVRNKVSMKKAKSQVYDFIIAQNSGIRHESLYKKIERARKIYRLFEKIGLDKDNSLDDLPKTDVDEKTLLKIEKKLSKKMRNLVINKLTSHFIDSPKLDKNNTIDTEGEHQTDSYWVL</sequence>
<protein>
    <submittedName>
        <fullName evidence="1">15549_t:CDS:1</fullName>
    </submittedName>
</protein>
<comment type="caution">
    <text evidence="1">The sequence shown here is derived from an EMBL/GenBank/DDBJ whole genome shotgun (WGS) entry which is preliminary data.</text>
</comment>
<evidence type="ECO:0000313" key="2">
    <source>
        <dbReference type="Proteomes" id="UP000789366"/>
    </source>
</evidence>
<evidence type="ECO:0000313" key="1">
    <source>
        <dbReference type="EMBL" id="CAG8760537.1"/>
    </source>
</evidence>
<keyword evidence="2" id="KW-1185">Reference proteome</keyword>
<accession>A0ACA9QNP9</accession>
<feature type="non-terminal residue" evidence="1">
    <location>
        <position position="281"/>
    </location>
</feature>
<reference evidence="1" key="1">
    <citation type="submission" date="2021-06" db="EMBL/GenBank/DDBJ databases">
        <authorList>
            <person name="Kallberg Y."/>
            <person name="Tangrot J."/>
            <person name="Rosling A."/>
        </authorList>
    </citation>
    <scope>NUCLEOTIDE SEQUENCE</scope>
    <source>
        <strain evidence="1">28 12/20/2015</strain>
    </source>
</reference>
<dbReference type="Proteomes" id="UP000789366">
    <property type="component" value="Unassembled WGS sequence"/>
</dbReference>
<gene>
    <name evidence="1" type="ORF">SPELUC_LOCUS15102</name>
</gene>
<dbReference type="EMBL" id="CAJVPW010048021">
    <property type="protein sequence ID" value="CAG8760537.1"/>
    <property type="molecule type" value="Genomic_DNA"/>
</dbReference>
<feature type="non-terminal residue" evidence="1">
    <location>
        <position position="1"/>
    </location>
</feature>
<proteinExistence type="predicted"/>
<organism evidence="1 2">
    <name type="scientific">Cetraspora pellucida</name>
    <dbReference type="NCBI Taxonomy" id="1433469"/>
    <lineage>
        <taxon>Eukaryota</taxon>
        <taxon>Fungi</taxon>
        <taxon>Fungi incertae sedis</taxon>
        <taxon>Mucoromycota</taxon>
        <taxon>Glomeromycotina</taxon>
        <taxon>Glomeromycetes</taxon>
        <taxon>Diversisporales</taxon>
        <taxon>Gigasporaceae</taxon>
        <taxon>Cetraspora</taxon>
    </lineage>
</organism>
<name>A0ACA9QNP9_9GLOM</name>